<comment type="caution">
    <text evidence="12">The sequence shown here is derived from an EMBL/GenBank/DDBJ whole genome shotgun (WGS) entry which is preliminary data.</text>
</comment>
<dbReference type="Pfam" id="PF02277">
    <property type="entry name" value="DBI_PRT"/>
    <property type="match status" value="1"/>
</dbReference>
<sequence length="370" mass="38912">MNNGFCKDLNIRNMSEKELELRLNEIISGIKKPDFNSAKEMQERLDGKIKPTRSLGVLEDIAVQLAGIQRTAYPEIKGKAVLLMAGDHGVVKEGVSAAPQEITAQLFNSYLSGGGGINVLTNHAGADLVCTDLGISRPISPPELMANRIKNGTDNIAEGPAMTREEALRSLLTGAMVASNAIESGKNILATGEVGIGNTTPSAALITVFTGCSVEEATGSGTGLKNDALKHKHEVIKKAIKINNPNPDDPIDVLSKIGGLEIAAMAGAILEAAKQKVPTILDGIISSAAALVAAKLNPFSIEYMISSHSSEEKGELIALKHIGIEPRLFLNMRLGEGTGAALMFPMVEAALKIADEMATFETSGVSTGDF</sequence>
<evidence type="ECO:0000256" key="7">
    <source>
        <dbReference type="ARBA" id="ARBA00022676"/>
    </source>
</evidence>
<evidence type="ECO:0000256" key="8">
    <source>
        <dbReference type="ARBA" id="ARBA00022679"/>
    </source>
</evidence>
<dbReference type="RefSeq" id="WP_145086231.1">
    <property type="nucleotide sequence ID" value="NZ_VLKH01000012.1"/>
</dbReference>
<dbReference type="EMBL" id="VLKH01000012">
    <property type="protein sequence ID" value="TWH77779.1"/>
    <property type="molecule type" value="Genomic_DNA"/>
</dbReference>
<dbReference type="PANTHER" id="PTHR43463:SF1">
    <property type="entry name" value="NICOTINATE-NUCLEOTIDE--DIMETHYLBENZIMIDAZOLE PHOSPHORIBOSYLTRANSFERASE"/>
    <property type="match status" value="1"/>
</dbReference>
<dbReference type="GO" id="GO:0008939">
    <property type="term" value="F:nicotinate-nucleotide-dimethylbenzimidazole phosphoribosyltransferase activity"/>
    <property type="evidence" value="ECO:0007669"/>
    <property type="project" value="UniProtKB-UniRule"/>
</dbReference>
<dbReference type="HAMAP" id="MF_00230">
    <property type="entry name" value="CobT"/>
    <property type="match status" value="1"/>
</dbReference>
<comment type="similarity">
    <text evidence="3 11">Belongs to the CobT family.</text>
</comment>
<reference evidence="12 13" key="1">
    <citation type="submission" date="2019-07" db="EMBL/GenBank/DDBJ databases">
        <title>Genomic Encyclopedia of Type Strains, Phase I: the one thousand microbial genomes (KMG-I) project.</title>
        <authorList>
            <person name="Kyrpides N."/>
        </authorList>
    </citation>
    <scope>NUCLEOTIDE SEQUENCE [LARGE SCALE GENOMIC DNA]</scope>
    <source>
        <strain evidence="12 13">DSM 13558</strain>
    </source>
</reference>
<gene>
    <name evidence="11" type="primary">cobT</name>
    <name evidence="12" type="ORF">LY60_03288</name>
</gene>
<evidence type="ECO:0000256" key="1">
    <source>
        <dbReference type="ARBA" id="ARBA00002197"/>
    </source>
</evidence>
<dbReference type="CDD" id="cd02439">
    <property type="entry name" value="DMB-PRT_CobT"/>
    <property type="match status" value="1"/>
</dbReference>
<dbReference type="AlphaFoldDB" id="A0A562J3G7"/>
<keyword evidence="13" id="KW-1185">Reference proteome</keyword>
<keyword evidence="8 11" id="KW-0808">Transferase</keyword>
<dbReference type="FunFam" id="3.40.50.10210:FF:000001">
    <property type="entry name" value="Nicotinate-nucleotide--dimethylbenzimidazole phosphoribosyltransferase"/>
    <property type="match status" value="1"/>
</dbReference>
<dbReference type="InterPro" id="IPR036087">
    <property type="entry name" value="Nict_dMeBzImd_PRibTrfase_sf"/>
</dbReference>
<organism evidence="12 13">
    <name type="scientific">Sedimentibacter saalensis</name>
    <dbReference type="NCBI Taxonomy" id="130788"/>
    <lineage>
        <taxon>Bacteria</taxon>
        <taxon>Bacillati</taxon>
        <taxon>Bacillota</taxon>
        <taxon>Tissierellia</taxon>
        <taxon>Sedimentibacter</taxon>
    </lineage>
</organism>
<accession>A0A562J3G7</accession>
<dbReference type="EC" id="2.4.2.21" evidence="4 11"/>
<evidence type="ECO:0000256" key="4">
    <source>
        <dbReference type="ARBA" id="ARBA00011991"/>
    </source>
</evidence>
<comment type="catalytic activity">
    <reaction evidence="10 11">
        <text>5,6-dimethylbenzimidazole + nicotinate beta-D-ribonucleotide = alpha-ribazole 5'-phosphate + nicotinate + H(+)</text>
        <dbReference type="Rhea" id="RHEA:11196"/>
        <dbReference type="ChEBI" id="CHEBI:15378"/>
        <dbReference type="ChEBI" id="CHEBI:15890"/>
        <dbReference type="ChEBI" id="CHEBI:32544"/>
        <dbReference type="ChEBI" id="CHEBI:57502"/>
        <dbReference type="ChEBI" id="CHEBI:57918"/>
        <dbReference type="EC" id="2.4.2.21"/>
    </reaction>
</comment>
<dbReference type="UniPathway" id="UPA00061">
    <property type="reaction ID" value="UER00516"/>
</dbReference>
<dbReference type="SUPFAM" id="SSF52733">
    <property type="entry name" value="Nicotinate mononucleotide:5,6-dimethylbenzimidazole phosphoribosyltransferase (CobT)"/>
    <property type="match status" value="1"/>
</dbReference>
<evidence type="ECO:0000256" key="3">
    <source>
        <dbReference type="ARBA" id="ARBA00007110"/>
    </source>
</evidence>
<evidence type="ECO:0000256" key="9">
    <source>
        <dbReference type="ARBA" id="ARBA00030686"/>
    </source>
</evidence>
<dbReference type="GO" id="GO:0009236">
    <property type="term" value="P:cobalamin biosynthetic process"/>
    <property type="evidence" value="ECO:0007669"/>
    <property type="project" value="UniProtKB-UniRule"/>
</dbReference>
<dbReference type="InterPro" id="IPR023195">
    <property type="entry name" value="Nict_dMeBzImd_PRibTrfase_N"/>
</dbReference>
<comment type="pathway">
    <text evidence="2 11">Nucleoside biosynthesis; alpha-ribazole biosynthesis; alpha-ribazole from 5,6-dimethylbenzimidazole: step 1/2.</text>
</comment>
<dbReference type="InterPro" id="IPR017846">
    <property type="entry name" value="Nict_dMeBzImd_PRibTrfase_bact"/>
</dbReference>
<dbReference type="NCBIfam" id="NF000996">
    <property type="entry name" value="PRK00105.1"/>
    <property type="match status" value="1"/>
</dbReference>
<evidence type="ECO:0000256" key="11">
    <source>
        <dbReference type="HAMAP-Rule" id="MF_00230"/>
    </source>
</evidence>
<evidence type="ECO:0000256" key="10">
    <source>
        <dbReference type="ARBA" id="ARBA00047340"/>
    </source>
</evidence>
<feature type="active site" description="Proton acceptor" evidence="11">
    <location>
        <position position="336"/>
    </location>
</feature>
<keyword evidence="6 11" id="KW-0169">Cobalamin biosynthesis</keyword>
<evidence type="ECO:0000313" key="13">
    <source>
        <dbReference type="Proteomes" id="UP000315343"/>
    </source>
</evidence>
<name>A0A562J3G7_9FIRM</name>
<dbReference type="InterPro" id="IPR003200">
    <property type="entry name" value="Nict_dMeBzImd_PRibTrfase"/>
</dbReference>
<keyword evidence="7 11" id="KW-0328">Glycosyltransferase</keyword>
<dbReference type="Proteomes" id="UP000315343">
    <property type="component" value="Unassembled WGS sequence"/>
</dbReference>
<dbReference type="OrthoDB" id="9781491at2"/>
<evidence type="ECO:0000256" key="5">
    <source>
        <dbReference type="ARBA" id="ARBA00015486"/>
    </source>
</evidence>
<proteinExistence type="inferred from homology"/>
<protein>
    <recommendedName>
        <fullName evidence="5 11">Nicotinate-nucleotide--dimethylbenzimidazole phosphoribosyltransferase</fullName>
        <shortName evidence="11">NN:DBI PRT</shortName>
        <ecNumber evidence="4 11">2.4.2.21</ecNumber>
    </recommendedName>
    <alternativeName>
        <fullName evidence="9 11">N(1)-alpha-phosphoribosyltransferase</fullName>
    </alternativeName>
</protein>
<evidence type="ECO:0000256" key="6">
    <source>
        <dbReference type="ARBA" id="ARBA00022573"/>
    </source>
</evidence>
<dbReference type="Gene3D" id="3.40.50.10210">
    <property type="match status" value="1"/>
</dbReference>
<dbReference type="NCBIfam" id="TIGR03160">
    <property type="entry name" value="cobT_DBIPRT"/>
    <property type="match status" value="1"/>
</dbReference>
<evidence type="ECO:0000313" key="12">
    <source>
        <dbReference type="EMBL" id="TWH77779.1"/>
    </source>
</evidence>
<dbReference type="Gene3D" id="1.10.1610.10">
    <property type="match status" value="1"/>
</dbReference>
<evidence type="ECO:0000256" key="2">
    <source>
        <dbReference type="ARBA" id="ARBA00005049"/>
    </source>
</evidence>
<dbReference type="PANTHER" id="PTHR43463">
    <property type="entry name" value="NICOTINATE-NUCLEOTIDE--DIMETHYLBENZIMIDAZOLE PHOSPHORIBOSYLTRANSFERASE"/>
    <property type="match status" value="1"/>
</dbReference>
<comment type="function">
    <text evidence="1 11">Catalyzes the synthesis of alpha-ribazole-5'-phosphate from nicotinate mononucleotide (NAMN) and 5,6-dimethylbenzimidazole (DMB).</text>
</comment>